<dbReference type="OrthoDB" id="6418251at2759"/>
<comment type="caution">
    <text evidence="1">The sequence shown here is derived from an EMBL/GenBank/DDBJ whole genome shotgun (WGS) entry which is preliminary data.</text>
</comment>
<name>A0A4Y2LZE4_ARAVE</name>
<dbReference type="AlphaFoldDB" id="A0A4Y2LZE4"/>
<dbReference type="EMBL" id="BGPR01006520">
    <property type="protein sequence ID" value="GBN19704.1"/>
    <property type="molecule type" value="Genomic_DNA"/>
</dbReference>
<reference evidence="1 2" key="1">
    <citation type="journal article" date="2019" name="Sci. Rep.">
        <title>Orb-weaving spider Araneus ventricosus genome elucidates the spidroin gene catalogue.</title>
        <authorList>
            <person name="Kono N."/>
            <person name="Nakamura H."/>
            <person name="Ohtoshi R."/>
            <person name="Moran D.A.P."/>
            <person name="Shinohara A."/>
            <person name="Yoshida Y."/>
            <person name="Fujiwara M."/>
            <person name="Mori M."/>
            <person name="Tomita M."/>
            <person name="Arakawa K."/>
        </authorList>
    </citation>
    <scope>NUCLEOTIDE SEQUENCE [LARGE SCALE GENOMIC DNA]</scope>
</reference>
<sequence length="304" mass="35701">MASYRNCYKKRMALLNRPTSFSLGASKSCGPDEIVLKRSLRKPSEIGSLDEVLRDLLRKKVAVSCSTGRKVETLQQHRWKVLCQVAEWLQLPDVLQMHRDEWVLDELFTLFLRGLKRKNTKQMPQEVLEWTRLLNQWLRQHATEDMVDRQIYRLLAIDGFEGFEAKDLRTYLASALNSKGIREEYRQHTRAVRSMYEWIDTRPEISSLMGTDSACVVFLALLQLFESKLNTLLADDRVAMQTHRARRSAEGFLHRNAGYYKDIRKVTEDLLRELGVKYEYAWKGQDWRRIGTELMTRLSNKKPN</sequence>
<keyword evidence="2" id="KW-1185">Reference proteome</keyword>
<organism evidence="1 2">
    <name type="scientific">Araneus ventricosus</name>
    <name type="common">Orbweaver spider</name>
    <name type="synonym">Epeira ventricosa</name>
    <dbReference type="NCBI Taxonomy" id="182803"/>
    <lineage>
        <taxon>Eukaryota</taxon>
        <taxon>Metazoa</taxon>
        <taxon>Ecdysozoa</taxon>
        <taxon>Arthropoda</taxon>
        <taxon>Chelicerata</taxon>
        <taxon>Arachnida</taxon>
        <taxon>Araneae</taxon>
        <taxon>Araneomorphae</taxon>
        <taxon>Entelegynae</taxon>
        <taxon>Araneoidea</taxon>
        <taxon>Araneidae</taxon>
        <taxon>Araneus</taxon>
    </lineage>
</organism>
<protein>
    <submittedName>
        <fullName evidence="1">Uncharacterized protein</fullName>
    </submittedName>
</protein>
<evidence type="ECO:0000313" key="2">
    <source>
        <dbReference type="Proteomes" id="UP000499080"/>
    </source>
</evidence>
<gene>
    <name evidence="1" type="ORF">AVEN_261787_1</name>
</gene>
<proteinExistence type="predicted"/>
<dbReference type="Proteomes" id="UP000499080">
    <property type="component" value="Unassembled WGS sequence"/>
</dbReference>
<accession>A0A4Y2LZE4</accession>
<evidence type="ECO:0000313" key="1">
    <source>
        <dbReference type="EMBL" id="GBN19704.1"/>
    </source>
</evidence>